<reference evidence="2 3" key="1">
    <citation type="submission" date="2020-02" db="EMBL/GenBank/DDBJ databases">
        <authorList>
            <person name="Ferguson B K."/>
        </authorList>
    </citation>
    <scope>NUCLEOTIDE SEQUENCE [LARGE SCALE GENOMIC DNA]</scope>
</reference>
<dbReference type="AlphaFoldDB" id="A0A6H5FU99"/>
<organism evidence="2 3">
    <name type="scientific">Nesidiocoris tenuis</name>
    <dbReference type="NCBI Taxonomy" id="355587"/>
    <lineage>
        <taxon>Eukaryota</taxon>
        <taxon>Metazoa</taxon>
        <taxon>Ecdysozoa</taxon>
        <taxon>Arthropoda</taxon>
        <taxon>Hexapoda</taxon>
        <taxon>Insecta</taxon>
        <taxon>Pterygota</taxon>
        <taxon>Neoptera</taxon>
        <taxon>Paraneoptera</taxon>
        <taxon>Hemiptera</taxon>
        <taxon>Heteroptera</taxon>
        <taxon>Panheteroptera</taxon>
        <taxon>Cimicomorpha</taxon>
        <taxon>Miridae</taxon>
        <taxon>Dicyphina</taxon>
        <taxon>Nesidiocoris</taxon>
    </lineage>
</organism>
<keyword evidence="3" id="KW-1185">Reference proteome</keyword>
<evidence type="ECO:0000256" key="1">
    <source>
        <dbReference type="SAM" id="MobiDB-lite"/>
    </source>
</evidence>
<protein>
    <submittedName>
        <fullName evidence="2">Uncharacterized protein</fullName>
    </submittedName>
</protein>
<feature type="region of interest" description="Disordered" evidence="1">
    <location>
        <begin position="28"/>
        <end position="74"/>
    </location>
</feature>
<name>A0A6H5FU99_9HEMI</name>
<gene>
    <name evidence="2" type="ORF">NTEN_LOCUS52</name>
</gene>
<evidence type="ECO:0000313" key="2">
    <source>
        <dbReference type="EMBL" id="CAA9993065.1"/>
    </source>
</evidence>
<proteinExistence type="predicted"/>
<evidence type="ECO:0000313" key="3">
    <source>
        <dbReference type="Proteomes" id="UP000479000"/>
    </source>
</evidence>
<dbReference type="EMBL" id="CADCXU010000086">
    <property type="protein sequence ID" value="CAA9993065.1"/>
    <property type="molecule type" value="Genomic_DNA"/>
</dbReference>
<feature type="non-terminal residue" evidence="2">
    <location>
        <position position="1"/>
    </location>
</feature>
<accession>A0A6H5FU99</accession>
<sequence length="243" mass="27815">VLEHESAIKIFCPSAVRRQQQNAWKEWSDLKKKKTSGEHWGGGVSDGYRSCNRHTDSEDIESSSKHQTPTGNQPKLISKLKRKKLLSTHLPALVAYGNLRVAQTTFHECASTRRRKFPGRITTDERDVKSNGLSSDSDQEIRKIGKEGEERYMSTKADFEKNHYKGLKTTEPPDGGRRILGTTRILLRLLLRLVLCPTYGPCVPLLPAFGPHRLRLPFLNLSTLHASRRYFDNAQYFQTWPRE</sequence>
<dbReference type="Proteomes" id="UP000479000">
    <property type="component" value="Unassembled WGS sequence"/>
</dbReference>